<comment type="caution">
    <text evidence="5">The sequence shown here is derived from an EMBL/GenBank/DDBJ whole genome shotgun (WGS) entry which is preliminary data.</text>
</comment>
<name>A0ABS2QKK3_9BACI</name>
<comment type="subcellular location">
    <subcellularLocation>
        <location evidence="1">Secreted</location>
    </subcellularLocation>
</comment>
<reference evidence="5 6" key="1">
    <citation type="submission" date="2021-01" db="EMBL/GenBank/DDBJ databases">
        <title>Genomic Encyclopedia of Type Strains, Phase IV (KMG-IV): sequencing the most valuable type-strain genomes for metagenomic binning, comparative biology and taxonomic classification.</title>
        <authorList>
            <person name="Goeker M."/>
        </authorList>
    </citation>
    <scope>NUCLEOTIDE SEQUENCE [LARGE SCALE GENOMIC DNA]</scope>
    <source>
        <strain evidence="5 6">DSM 105482</strain>
    </source>
</reference>
<dbReference type="EMBL" id="JAFBFI010000015">
    <property type="protein sequence ID" value="MBM7693706.1"/>
    <property type="molecule type" value="Genomic_DNA"/>
</dbReference>
<evidence type="ECO:0000256" key="2">
    <source>
        <dbReference type="ARBA" id="ARBA00022729"/>
    </source>
</evidence>
<protein>
    <recommendedName>
        <fullName evidence="4">NodB homology domain-containing protein</fullName>
    </recommendedName>
</protein>
<feature type="signal peptide" evidence="3">
    <location>
        <begin position="1"/>
        <end position="24"/>
    </location>
</feature>
<dbReference type="InterPro" id="IPR011330">
    <property type="entry name" value="Glyco_hydro/deAcase_b/a-brl"/>
</dbReference>
<evidence type="ECO:0000313" key="6">
    <source>
        <dbReference type="Proteomes" id="UP000823486"/>
    </source>
</evidence>
<dbReference type="PANTHER" id="PTHR34216:SF3">
    <property type="entry name" value="POLY-BETA-1,6-N-ACETYL-D-GLUCOSAMINE N-DEACETYLASE"/>
    <property type="match status" value="1"/>
</dbReference>
<evidence type="ECO:0000256" key="1">
    <source>
        <dbReference type="ARBA" id="ARBA00004613"/>
    </source>
</evidence>
<dbReference type="RefSeq" id="WP_204544646.1">
    <property type="nucleotide sequence ID" value="NZ_JAFBFI010000015.1"/>
</dbReference>
<evidence type="ECO:0000256" key="3">
    <source>
        <dbReference type="SAM" id="SignalP"/>
    </source>
</evidence>
<evidence type="ECO:0000259" key="4">
    <source>
        <dbReference type="Pfam" id="PF01522"/>
    </source>
</evidence>
<accession>A0ABS2QKK3</accession>
<dbReference type="InterPro" id="IPR002509">
    <property type="entry name" value="NODB_dom"/>
</dbReference>
<dbReference type="SUPFAM" id="SSF88713">
    <property type="entry name" value="Glycoside hydrolase/deacetylase"/>
    <property type="match status" value="1"/>
</dbReference>
<proteinExistence type="predicted"/>
<feature type="chain" id="PRO_5046071135" description="NodB homology domain-containing protein" evidence="3">
    <location>
        <begin position="25"/>
        <end position="384"/>
    </location>
</feature>
<feature type="domain" description="NodB homology" evidence="4">
    <location>
        <begin position="252"/>
        <end position="317"/>
    </location>
</feature>
<dbReference type="Pfam" id="PF01522">
    <property type="entry name" value="Polysacc_deac_1"/>
    <property type="match status" value="1"/>
</dbReference>
<dbReference type="Gene3D" id="3.20.20.370">
    <property type="entry name" value="Glycoside hydrolase/deacetylase"/>
    <property type="match status" value="1"/>
</dbReference>
<keyword evidence="6" id="KW-1185">Reference proteome</keyword>
<sequence>MKKRFMTLLVLLCFPLSSCLNSNHDEVSTEPSNKIEDGHRVPKPDFNKAHPIPVPVPPQSHPKEELIVYNGPIEHIFFHPLIINPELAFDGDTMAKGYDDYFVTVKEFKKMIDSLYRENFVLIKMSDLFQEQMINGKVTLTKKKLKLPKSKKPLLLSVDDLNYYQYMKENGNAGKLLIDQEGELATFSKDKTGAERISRDQEIVPILNSFVKEHPDFSYNSAKGILALTGYEGILGYRTHELTNKRYAHEKEEAKRVVDKLKKDGWEFASHGYGHLDTKKVSLSTLRTDTERWKKEVESLIGITNIYIYPYGSSVLPGDPKFQALRDYGFSIFCSVGPNPYLSISRQYTMMDRVHIDGIGLRQQKDIMARFFNSDEVMDPVRHK</sequence>
<gene>
    <name evidence="5" type="ORF">JOC77_003150</name>
</gene>
<dbReference type="PANTHER" id="PTHR34216">
    <property type="match status" value="1"/>
</dbReference>
<keyword evidence="2 3" id="KW-0732">Signal</keyword>
<organism evidence="5 6">
    <name type="scientific">Peribacillus deserti</name>
    <dbReference type="NCBI Taxonomy" id="673318"/>
    <lineage>
        <taxon>Bacteria</taxon>
        <taxon>Bacillati</taxon>
        <taxon>Bacillota</taxon>
        <taxon>Bacilli</taxon>
        <taxon>Bacillales</taxon>
        <taxon>Bacillaceae</taxon>
        <taxon>Peribacillus</taxon>
    </lineage>
</organism>
<dbReference type="InterPro" id="IPR051398">
    <property type="entry name" value="Polysacch_Deacetylase"/>
</dbReference>
<dbReference type="Proteomes" id="UP000823486">
    <property type="component" value="Unassembled WGS sequence"/>
</dbReference>
<evidence type="ECO:0000313" key="5">
    <source>
        <dbReference type="EMBL" id="MBM7693706.1"/>
    </source>
</evidence>